<dbReference type="PANTHER" id="PTHR24321">
    <property type="entry name" value="DEHYDROGENASES, SHORT CHAIN"/>
    <property type="match status" value="1"/>
</dbReference>
<dbReference type="Proteomes" id="UP000463951">
    <property type="component" value="Chromosome"/>
</dbReference>
<evidence type="ECO:0000256" key="1">
    <source>
        <dbReference type="ARBA" id="ARBA00006484"/>
    </source>
</evidence>
<evidence type="ECO:0000313" key="3">
    <source>
        <dbReference type="EMBL" id="BBJ37740.1"/>
    </source>
</evidence>
<comment type="similarity">
    <text evidence="1">Belongs to the short-chain dehydrogenases/reductases (SDR) family.</text>
</comment>
<name>A0A499UD91_9ACTN</name>
<dbReference type="Pfam" id="PF13561">
    <property type="entry name" value="adh_short_C2"/>
    <property type="match status" value="1"/>
</dbReference>
<sequence length="128" mass="12944">MTALGSTGRAGFPPATVTAVARPAAAGTKIRKDGGEAPAVRVEIADEDAVRTVVQATVEAYDGLDFAVNNPGLYAIPTAPAYVAAEHGLVGLTKVAAVDYAPRGIRVNAVCPGRPAHPGSSGWWPAPA</sequence>
<dbReference type="PANTHER" id="PTHR24321:SF8">
    <property type="entry name" value="ESTRADIOL 17-BETA-DEHYDROGENASE 8-RELATED"/>
    <property type="match status" value="1"/>
</dbReference>
<protein>
    <submittedName>
        <fullName evidence="3">Uncharacterized protein</fullName>
    </submittedName>
</protein>
<accession>A0A499UD91</accession>
<dbReference type="InterPro" id="IPR002347">
    <property type="entry name" value="SDR_fam"/>
</dbReference>
<dbReference type="InterPro" id="IPR036291">
    <property type="entry name" value="NAD(P)-bd_dom_sf"/>
</dbReference>
<reference evidence="3 4" key="1">
    <citation type="journal article" date="2020" name="Int. J. Syst. Evol. Microbiol.">
        <title>Reclassification of Streptomyces castelarensis and Streptomyces sporoclivatus as later heterotypic synonyms of Streptomyces antimycoticus.</title>
        <authorList>
            <person name="Komaki H."/>
            <person name="Tamura T."/>
        </authorList>
    </citation>
    <scope>NUCLEOTIDE SEQUENCE [LARGE SCALE GENOMIC DNA]</scope>
    <source>
        <strain evidence="3 4">NBRC 100767</strain>
    </source>
</reference>
<dbReference type="Gene3D" id="3.40.50.720">
    <property type="entry name" value="NAD(P)-binding Rossmann-like Domain"/>
    <property type="match status" value="2"/>
</dbReference>
<organism evidence="3 4">
    <name type="scientific">Streptomyces antimycoticus</name>
    <dbReference type="NCBI Taxonomy" id="68175"/>
    <lineage>
        <taxon>Bacteria</taxon>
        <taxon>Bacillati</taxon>
        <taxon>Actinomycetota</taxon>
        <taxon>Actinomycetes</taxon>
        <taxon>Kitasatosporales</taxon>
        <taxon>Streptomycetaceae</taxon>
        <taxon>Streptomyces</taxon>
        <taxon>Streptomyces violaceusniger group</taxon>
    </lineage>
</organism>
<keyword evidence="2" id="KW-0560">Oxidoreductase</keyword>
<dbReference type="CDD" id="cd05233">
    <property type="entry name" value="SDR_c"/>
    <property type="match status" value="1"/>
</dbReference>
<gene>
    <name evidence="3" type="ORF">SSPO_004580</name>
</gene>
<dbReference type="GO" id="GO:0016491">
    <property type="term" value="F:oxidoreductase activity"/>
    <property type="evidence" value="ECO:0007669"/>
    <property type="project" value="UniProtKB-KW"/>
</dbReference>
<evidence type="ECO:0000256" key="2">
    <source>
        <dbReference type="ARBA" id="ARBA00023002"/>
    </source>
</evidence>
<dbReference type="AlphaFoldDB" id="A0A499UD91"/>
<dbReference type="EMBL" id="AP019620">
    <property type="protein sequence ID" value="BBJ37740.1"/>
    <property type="molecule type" value="Genomic_DNA"/>
</dbReference>
<proteinExistence type="inferred from homology"/>
<dbReference type="SUPFAM" id="SSF51735">
    <property type="entry name" value="NAD(P)-binding Rossmann-fold domains"/>
    <property type="match status" value="1"/>
</dbReference>
<evidence type="ECO:0000313" key="4">
    <source>
        <dbReference type="Proteomes" id="UP000463951"/>
    </source>
</evidence>